<sequence length="410" mass="45084">MAEFIVLGAGMVGISSALALQEAGHTVTVVDRTQPGLETSFGNAGIIQTEAVEPYALPQDLSTLWRYAIGHTNDVLWELAPTLRMAPALWRYFLNSATDKHRKISTTYAKLAALATADHAPLIDASNSDTLIIRNGLAMLYRDEVSFDKEKARAERLEREFGVRSRIVDGQAYQLEESALKQAPVGAVHWLDSWSCKDPGGLTQAYATLFEQRGGRLLKGDANSLTQTTTGWVVKTEQGIVNAEQVVIALGPWSPELLKRFGYNIPMVYKRGYHGHYQETTPLNRPFLDVANGVLAAPMSRGIRVTTGAALVDLNATAEPKQLQRGVSALKTLLELGERIQEDQWFGTRPCMPDMLPVVGKAPKHERMWFHFGHGHQGFTQGPTTAKILVANIAGEKEGQWAPLEPSARF</sequence>
<organism evidence="3 4">
    <name type="scientific">Marinomonas ostreistagni</name>
    <dbReference type="NCBI Taxonomy" id="359209"/>
    <lineage>
        <taxon>Bacteria</taxon>
        <taxon>Pseudomonadati</taxon>
        <taxon>Pseudomonadota</taxon>
        <taxon>Gammaproteobacteria</taxon>
        <taxon>Oceanospirillales</taxon>
        <taxon>Oceanospirillaceae</taxon>
        <taxon>Marinomonas</taxon>
    </lineage>
</organism>
<dbReference type="Proteomes" id="UP000598488">
    <property type="component" value="Unassembled WGS sequence"/>
</dbReference>
<dbReference type="Gene3D" id="3.50.50.60">
    <property type="entry name" value="FAD/NAD(P)-binding domain"/>
    <property type="match status" value="1"/>
</dbReference>
<dbReference type="Gene3D" id="3.30.9.10">
    <property type="entry name" value="D-Amino Acid Oxidase, subunit A, domain 2"/>
    <property type="match status" value="1"/>
</dbReference>
<feature type="domain" description="FAD dependent oxidoreductase" evidence="2">
    <location>
        <begin position="4"/>
        <end position="390"/>
    </location>
</feature>
<name>A0ABS0ZES5_9GAMM</name>
<accession>A0ABS0ZES5</accession>
<evidence type="ECO:0000259" key="2">
    <source>
        <dbReference type="Pfam" id="PF01266"/>
    </source>
</evidence>
<proteinExistence type="predicted"/>
<protein>
    <submittedName>
        <fullName evidence="3">FAD-binding oxidoreductase</fullName>
    </submittedName>
</protein>
<keyword evidence="4" id="KW-1185">Reference proteome</keyword>
<dbReference type="Pfam" id="PF01266">
    <property type="entry name" value="DAO"/>
    <property type="match status" value="1"/>
</dbReference>
<keyword evidence="1" id="KW-0560">Oxidoreductase</keyword>
<dbReference type="InterPro" id="IPR036188">
    <property type="entry name" value="FAD/NAD-bd_sf"/>
</dbReference>
<evidence type="ECO:0000313" key="4">
    <source>
        <dbReference type="Proteomes" id="UP000598488"/>
    </source>
</evidence>
<dbReference type="SUPFAM" id="SSF51905">
    <property type="entry name" value="FAD/NAD(P)-binding domain"/>
    <property type="match status" value="1"/>
</dbReference>
<comment type="caution">
    <text evidence="3">The sequence shown here is derived from an EMBL/GenBank/DDBJ whole genome shotgun (WGS) entry which is preliminary data.</text>
</comment>
<reference evidence="3 4" key="1">
    <citation type="submission" date="2020-12" db="EMBL/GenBank/DDBJ databases">
        <title>Comparative genome analysis of fungal antagonists Marinomonas ostreistagni 398 and M. spartinae 468.</title>
        <authorList>
            <person name="Fields J.L."/>
            <person name="Mavrodi O.V."/>
            <person name="Biber P.D."/>
            <person name="Indest K.J."/>
            <person name="Mavrodi D.V."/>
        </authorList>
    </citation>
    <scope>NUCLEOTIDE SEQUENCE [LARGE SCALE GENOMIC DNA]</scope>
    <source>
        <strain evidence="3 4">USM7</strain>
    </source>
</reference>
<dbReference type="PANTHER" id="PTHR13847">
    <property type="entry name" value="SARCOSINE DEHYDROGENASE-RELATED"/>
    <property type="match status" value="1"/>
</dbReference>
<dbReference type="EMBL" id="JAEMUH010000016">
    <property type="protein sequence ID" value="MBJ7552195.1"/>
    <property type="molecule type" value="Genomic_DNA"/>
</dbReference>
<dbReference type="InterPro" id="IPR006076">
    <property type="entry name" value="FAD-dep_OxRdtase"/>
</dbReference>
<evidence type="ECO:0000313" key="3">
    <source>
        <dbReference type="EMBL" id="MBJ7552195.1"/>
    </source>
</evidence>
<dbReference type="RefSeq" id="WP_199463770.1">
    <property type="nucleotide sequence ID" value="NZ_JAEMUH010000016.1"/>
</dbReference>
<dbReference type="PANTHER" id="PTHR13847:SF289">
    <property type="entry name" value="GLYCINE OXIDASE"/>
    <property type="match status" value="1"/>
</dbReference>
<evidence type="ECO:0000256" key="1">
    <source>
        <dbReference type="ARBA" id="ARBA00023002"/>
    </source>
</evidence>
<gene>
    <name evidence="3" type="ORF">JHD44_16005</name>
</gene>